<name>A0A1X7M510_9BURK</name>
<sequence length="292" mass="31319">MFRLNNMIRVACVSAFTSVALSTFTSSFAHAADAPASNLHAGTVAIVNGVTVPQSQLDDAVRMVTAKTGQPDTPQLRQMLRSGLVAREVLRQNAERAHYDLKPEVQRAPAVAKVGTEIQLYLKDSIHPEAVTDGQVKARYDAIVASLGKDEFKSRIITVGDEATAKKVLGKAKAGDTFEALAKEYSLAPSKANGGEMPWLSFPVPVTWGRTQGLPVMLAQAISQLPVGGMTPQPVQVGDVWTIVKLDAKRPTQVPAFDQAKDAMRKQLETLAMEKAAAQFTAAQIKGASIQQ</sequence>
<evidence type="ECO:0000256" key="6">
    <source>
        <dbReference type="ARBA" id="ARBA00023235"/>
    </source>
</evidence>
<evidence type="ECO:0000313" key="11">
    <source>
        <dbReference type="Proteomes" id="UP000193228"/>
    </source>
</evidence>
<feature type="domain" description="PpiC" evidence="9">
    <location>
        <begin position="149"/>
        <end position="248"/>
    </location>
</feature>
<evidence type="ECO:0000256" key="8">
    <source>
        <dbReference type="SAM" id="SignalP"/>
    </source>
</evidence>
<keyword evidence="11" id="KW-1185">Reference proteome</keyword>
<proteinExistence type="inferred from homology"/>
<dbReference type="InterPro" id="IPR027304">
    <property type="entry name" value="Trigger_fact/SurA_dom_sf"/>
</dbReference>
<dbReference type="InterPro" id="IPR050245">
    <property type="entry name" value="PrsA_foldase"/>
</dbReference>
<dbReference type="PROSITE" id="PS50198">
    <property type="entry name" value="PPIC_PPIASE_2"/>
    <property type="match status" value="1"/>
</dbReference>
<reference evidence="11" key="1">
    <citation type="submission" date="2017-04" db="EMBL/GenBank/DDBJ databases">
        <authorList>
            <person name="Varghese N."/>
            <person name="Submissions S."/>
        </authorList>
    </citation>
    <scope>NUCLEOTIDE SEQUENCE [LARGE SCALE GENOMIC DNA]</scope>
    <source>
        <strain evidence="11">LMG 29540</strain>
    </source>
</reference>
<keyword evidence="6 7" id="KW-0413">Isomerase</keyword>
<evidence type="ECO:0000256" key="7">
    <source>
        <dbReference type="PROSITE-ProRule" id="PRU00278"/>
    </source>
</evidence>
<feature type="signal peptide" evidence="8">
    <location>
        <begin position="1"/>
        <end position="31"/>
    </location>
</feature>
<dbReference type="Pfam" id="PF13145">
    <property type="entry name" value="Rotamase_2"/>
    <property type="match status" value="1"/>
</dbReference>
<dbReference type="InterPro" id="IPR046357">
    <property type="entry name" value="PPIase_dom_sf"/>
</dbReference>
<evidence type="ECO:0000256" key="1">
    <source>
        <dbReference type="ARBA" id="ARBA00000971"/>
    </source>
</evidence>
<dbReference type="AlphaFoldDB" id="A0A1X7M510"/>
<organism evidence="10 11">
    <name type="scientific">Paraburkholderia susongensis</name>
    <dbReference type="NCBI Taxonomy" id="1515439"/>
    <lineage>
        <taxon>Bacteria</taxon>
        <taxon>Pseudomonadati</taxon>
        <taxon>Pseudomonadota</taxon>
        <taxon>Betaproteobacteria</taxon>
        <taxon>Burkholderiales</taxon>
        <taxon>Burkholderiaceae</taxon>
        <taxon>Paraburkholderia</taxon>
    </lineage>
</organism>
<feature type="chain" id="PRO_5012869331" description="peptidylprolyl isomerase" evidence="8">
    <location>
        <begin position="32"/>
        <end position="292"/>
    </location>
</feature>
<gene>
    <name evidence="10" type="ORF">SAMN06265784_1206</name>
</gene>
<evidence type="ECO:0000256" key="5">
    <source>
        <dbReference type="ARBA" id="ARBA00023110"/>
    </source>
</evidence>
<comment type="similarity">
    <text evidence="2">Belongs to the PpiC/parvulin rotamase family.</text>
</comment>
<dbReference type="Proteomes" id="UP000193228">
    <property type="component" value="Unassembled WGS sequence"/>
</dbReference>
<dbReference type="SUPFAM" id="SSF54534">
    <property type="entry name" value="FKBP-like"/>
    <property type="match status" value="1"/>
</dbReference>
<keyword evidence="5 7" id="KW-0697">Rotamase</keyword>
<dbReference type="RefSeq" id="WP_085489737.1">
    <property type="nucleotide sequence ID" value="NZ_FXAT01000020.1"/>
</dbReference>
<evidence type="ECO:0000313" key="10">
    <source>
        <dbReference type="EMBL" id="SMG61185.1"/>
    </source>
</evidence>
<dbReference type="Gene3D" id="3.10.50.40">
    <property type="match status" value="1"/>
</dbReference>
<dbReference type="SUPFAM" id="SSF109998">
    <property type="entry name" value="Triger factor/SurA peptide-binding domain-like"/>
    <property type="match status" value="1"/>
</dbReference>
<dbReference type="GO" id="GO:0003755">
    <property type="term" value="F:peptidyl-prolyl cis-trans isomerase activity"/>
    <property type="evidence" value="ECO:0007669"/>
    <property type="project" value="UniProtKB-KW"/>
</dbReference>
<dbReference type="PANTHER" id="PTHR47245">
    <property type="entry name" value="PEPTIDYLPROLYL ISOMERASE"/>
    <property type="match status" value="1"/>
</dbReference>
<keyword evidence="4 8" id="KW-0732">Signal</keyword>
<dbReference type="EMBL" id="FXAT01000020">
    <property type="protein sequence ID" value="SMG61185.1"/>
    <property type="molecule type" value="Genomic_DNA"/>
</dbReference>
<evidence type="ECO:0000256" key="3">
    <source>
        <dbReference type="ARBA" id="ARBA00013194"/>
    </source>
</evidence>
<evidence type="ECO:0000256" key="2">
    <source>
        <dbReference type="ARBA" id="ARBA00007656"/>
    </source>
</evidence>
<evidence type="ECO:0000259" key="9">
    <source>
        <dbReference type="PROSITE" id="PS50198"/>
    </source>
</evidence>
<dbReference type="InterPro" id="IPR000297">
    <property type="entry name" value="PPIase_PpiC"/>
</dbReference>
<protein>
    <recommendedName>
        <fullName evidence="3">peptidylprolyl isomerase</fullName>
        <ecNumber evidence="3">5.2.1.8</ecNumber>
    </recommendedName>
</protein>
<dbReference type="PANTHER" id="PTHR47245:SF1">
    <property type="entry name" value="FOLDASE PROTEIN PRSA"/>
    <property type="match status" value="1"/>
</dbReference>
<dbReference type="EC" id="5.2.1.8" evidence="3"/>
<evidence type="ECO:0000256" key="4">
    <source>
        <dbReference type="ARBA" id="ARBA00022729"/>
    </source>
</evidence>
<accession>A0A1X7M510</accession>
<comment type="catalytic activity">
    <reaction evidence="1">
        <text>[protein]-peptidylproline (omega=180) = [protein]-peptidylproline (omega=0)</text>
        <dbReference type="Rhea" id="RHEA:16237"/>
        <dbReference type="Rhea" id="RHEA-COMP:10747"/>
        <dbReference type="Rhea" id="RHEA-COMP:10748"/>
        <dbReference type="ChEBI" id="CHEBI:83833"/>
        <dbReference type="ChEBI" id="CHEBI:83834"/>
        <dbReference type="EC" id="5.2.1.8"/>
    </reaction>
</comment>
<dbReference type="STRING" id="1515439.SAMN06265784_1206"/>